<gene>
    <name evidence="1" type="ORF">LAESUDRAFT_323856</name>
</gene>
<sequence length="161" mass="18121">MTPFSDPLQRKSCYEIPYLFTRVTLYQFESRTLYSPCLRIVHMKNVIIDPARSAHPPVWSSRSAGGPRSSNFINLSPAHPGMTCGRLRDQEGMRGFSLKTCGRSLAQTCRAYHDTHLSRIDGRITSEGHIMILTYPALMVGSRTDSGIVCRVTLAERRPAY</sequence>
<reference evidence="1 2" key="1">
    <citation type="journal article" date="2016" name="Mol. Biol. Evol.">
        <title>Comparative Genomics of Early-Diverging Mushroom-Forming Fungi Provides Insights into the Origins of Lignocellulose Decay Capabilities.</title>
        <authorList>
            <person name="Nagy L.G."/>
            <person name="Riley R."/>
            <person name="Tritt A."/>
            <person name="Adam C."/>
            <person name="Daum C."/>
            <person name="Floudas D."/>
            <person name="Sun H."/>
            <person name="Yadav J.S."/>
            <person name="Pangilinan J."/>
            <person name="Larsson K.H."/>
            <person name="Matsuura K."/>
            <person name="Barry K."/>
            <person name="Labutti K."/>
            <person name="Kuo R."/>
            <person name="Ohm R.A."/>
            <person name="Bhattacharya S.S."/>
            <person name="Shirouzu T."/>
            <person name="Yoshinaga Y."/>
            <person name="Martin F.M."/>
            <person name="Grigoriev I.V."/>
            <person name="Hibbett D.S."/>
        </authorList>
    </citation>
    <scope>NUCLEOTIDE SEQUENCE [LARGE SCALE GENOMIC DNA]</scope>
    <source>
        <strain evidence="1 2">93-53</strain>
    </source>
</reference>
<dbReference type="GeneID" id="63819048"/>
<dbReference type="EMBL" id="KV427641">
    <property type="protein sequence ID" value="KZT03744.1"/>
    <property type="molecule type" value="Genomic_DNA"/>
</dbReference>
<proteinExistence type="predicted"/>
<dbReference type="Proteomes" id="UP000076871">
    <property type="component" value="Unassembled WGS sequence"/>
</dbReference>
<dbReference type="AlphaFoldDB" id="A0A165CYE9"/>
<accession>A0A165CYE9</accession>
<evidence type="ECO:0000313" key="1">
    <source>
        <dbReference type="EMBL" id="KZT03744.1"/>
    </source>
</evidence>
<name>A0A165CYE9_9APHY</name>
<evidence type="ECO:0000313" key="2">
    <source>
        <dbReference type="Proteomes" id="UP000076871"/>
    </source>
</evidence>
<organism evidence="1 2">
    <name type="scientific">Laetiporus sulphureus 93-53</name>
    <dbReference type="NCBI Taxonomy" id="1314785"/>
    <lineage>
        <taxon>Eukaryota</taxon>
        <taxon>Fungi</taxon>
        <taxon>Dikarya</taxon>
        <taxon>Basidiomycota</taxon>
        <taxon>Agaricomycotina</taxon>
        <taxon>Agaricomycetes</taxon>
        <taxon>Polyporales</taxon>
        <taxon>Laetiporus</taxon>
    </lineage>
</organism>
<dbReference type="InParanoid" id="A0A165CYE9"/>
<keyword evidence="2" id="KW-1185">Reference proteome</keyword>
<protein>
    <submittedName>
        <fullName evidence="1">Uncharacterized protein</fullName>
    </submittedName>
</protein>
<dbReference type="RefSeq" id="XP_040761484.1">
    <property type="nucleotide sequence ID" value="XM_040902017.1"/>
</dbReference>